<feature type="transmembrane region" description="Helical" evidence="1">
    <location>
        <begin position="672"/>
        <end position="697"/>
    </location>
</feature>
<reference evidence="3" key="1">
    <citation type="submission" date="2013-04" db="EMBL/GenBank/DDBJ databases">
        <title>The Genome Sequence of Fonticula alba ATCC 38817.</title>
        <authorList>
            <consortium name="The Broad Institute Genomics Platform"/>
            <person name="Russ C."/>
            <person name="Cuomo C."/>
            <person name="Burger G."/>
            <person name="Gray M.W."/>
            <person name="Holland P.W.H."/>
            <person name="King N."/>
            <person name="Lang F.B.F."/>
            <person name="Roger A.J."/>
            <person name="Ruiz-Trillo I."/>
            <person name="Brown M."/>
            <person name="Walker B."/>
            <person name="Young S."/>
            <person name="Zeng Q."/>
            <person name="Gargeya S."/>
            <person name="Fitzgerald M."/>
            <person name="Haas B."/>
            <person name="Abouelleil A."/>
            <person name="Allen A.W."/>
            <person name="Alvarado L."/>
            <person name="Arachchi H.M."/>
            <person name="Berlin A.M."/>
            <person name="Chapman S.B."/>
            <person name="Gainer-Dewar J."/>
            <person name="Goldberg J."/>
            <person name="Griggs A."/>
            <person name="Gujja S."/>
            <person name="Hansen M."/>
            <person name="Howarth C."/>
            <person name="Imamovic A."/>
            <person name="Ireland A."/>
            <person name="Larimer J."/>
            <person name="McCowan C."/>
            <person name="Murphy C."/>
            <person name="Pearson M."/>
            <person name="Poon T.W."/>
            <person name="Priest M."/>
            <person name="Roberts A."/>
            <person name="Saif S."/>
            <person name="Shea T."/>
            <person name="Sisk P."/>
            <person name="Sykes S."/>
            <person name="Wortman J."/>
            <person name="Nusbaum C."/>
            <person name="Birren B."/>
        </authorList>
    </citation>
    <scope>NUCLEOTIDE SEQUENCE [LARGE SCALE GENOMIC DNA]</scope>
    <source>
        <strain evidence="3">ATCC 38817</strain>
    </source>
</reference>
<keyword evidence="4" id="KW-1185">Reference proteome</keyword>
<dbReference type="SUPFAM" id="SSF57184">
    <property type="entry name" value="Growth factor receptor domain"/>
    <property type="match status" value="5"/>
</dbReference>
<dbReference type="GeneID" id="20530268"/>
<evidence type="ECO:0000259" key="2">
    <source>
        <dbReference type="PROSITE" id="PS50011"/>
    </source>
</evidence>
<dbReference type="OMA" id="CIFCESI"/>
<dbReference type="EMBL" id="KB932211">
    <property type="protein sequence ID" value="KCV68066.1"/>
    <property type="molecule type" value="Genomic_DNA"/>
</dbReference>
<dbReference type="Gene3D" id="1.10.510.10">
    <property type="entry name" value="Transferase(Phosphotransferase) domain 1"/>
    <property type="match status" value="1"/>
</dbReference>
<dbReference type="PANTHER" id="PTHR45756:SF1">
    <property type="entry name" value="PROTEIN KINASE DOMAIN CONTAINING PROTEIN"/>
    <property type="match status" value="1"/>
</dbReference>
<keyword evidence="1" id="KW-0812">Transmembrane</keyword>
<dbReference type="Gene3D" id="2.10.220.10">
    <property type="entry name" value="Hormone Receptor, Insulin-like Growth Factor Receptor 1, Chain A, domain 2"/>
    <property type="match status" value="8"/>
</dbReference>
<keyword evidence="1" id="KW-0472">Membrane</keyword>
<name>A0A058Z1S0_FONAL</name>
<organism evidence="3">
    <name type="scientific">Fonticula alba</name>
    <name type="common">Slime mold</name>
    <dbReference type="NCBI Taxonomy" id="691883"/>
    <lineage>
        <taxon>Eukaryota</taxon>
        <taxon>Rotosphaerida</taxon>
        <taxon>Fonticulaceae</taxon>
        <taxon>Fonticula</taxon>
    </lineage>
</organism>
<keyword evidence="1" id="KW-1133">Transmembrane helix</keyword>
<dbReference type="Gene3D" id="3.30.200.20">
    <property type="entry name" value="Phosphorylase Kinase, domain 1"/>
    <property type="match status" value="1"/>
</dbReference>
<dbReference type="PANTHER" id="PTHR45756">
    <property type="entry name" value="PALMITOYLTRANSFERASE"/>
    <property type="match status" value="1"/>
</dbReference>
<sequence>MACDGSCAACASATSCAVCQPGLVFLAADEQVASLCGSVCLPGQYVGAGRCAECDASCELCAGGAASCTVCAEGFGWASPPGPGSTGACVPCDPGCVSCTADHCLACGPGLLLTHGGSCVASCPAGWWPDGESCQPCDVSCGTCTGGDADQCTGCGAGLDLVEAGPGVGACVSGCPEGEYRDLGSMSCRACDAACATCNGPTDRDCWRCKDALLQDGDCVQACAARHVALAGRCLPCHVSCSACTGVRSTECSACIDDLLALPAGQTPTRCMAACPTGYNASAGGCAACPEHCASCPESSAVCGLCERGWLLARPECVATCPGGTMSQGPLCIACHASCATCFGSGPEQCLTCAPDAPLMGGSRCFATCPAGTYHAGGLCLPCGPTCASCSGPMGDQCTACAGDRLLLGGECLLACPGAYFPEAGLCVECDADCATCQAQGTCTSCREQGMLQPGGTCGIGCPGGWGACASSGRCVACSAHCAQCDATGPSCDVTCAVCEAGFALSSGACQASCPSGEFAAPGSGICQPCGGACRSCFGAADHCTSCNGGLLHPGVGICASACAGASAPVAGVCLSCFAGCEQCEAGPGQSECTIQADGQLVCPTVRTCKRCVSGMLLVDGTSCVEVCPDGYFADADAEGWCRSCHASCRGSCTGPEAGDCDRSPRSKSSRIGLAVGLSLGLLLLLILLVLLVLFLVRRRREQAIGKAPADDEDATMLNTIVELALPGAILVDVAVDFRALDETLGAGTQASVYAAQSVGAGIAARLGCPEVVAVKRMKAEAMQPVHHAMFQNEVALMWLLREHGHIVRLFGYSHQPPAIVMERFDSDLATLLHSEVQLSATQLADICQQWAAGLEAMHAHGIAHCDLKPGNVFVSQTASSWRAALGDLGASKNLSADRSSALLNAFPELNAMSVPYAGPEVIQAFQRSVPLDRGHFFPADVYAASVMLYECLTRAAPWPGMNIGEIMAAVLGGSRPVISPLAGSAADLVQAGWQEDPGRRPSTAAFRQRCAALFVASGGLAGP</sequence>
<dbReference type="InterPro" id="IPR006212">
    <property type="entry name" value="Furin_repeat"/>
</dbReference>
<dbReference type="eggNOG" id="KOG3525">
    <property type="taxonomic scope" value="Eukaryota"/>
</dbReference>
<dbReference type="SUPFAM" id="SSF56112">
    <property type="entry name" value="Protein kinase-like (PK-like)"/>
    <property type="match status" value="1"/>
</dbReference>
<dbReference type="Proteomes" id="UP000030693">
    <property type="component" value="Unassembled WGS sequence"/>
</dbReference>
<dbReference type="eggNOG" id="KOG0193">
    <property type="taxonomic scope" value="Eukaryota"/>
</dbReference>
<dbReference type="InterPro" id="IPR053215">
    <property type="entry name" value="TKL_Ser/Thr_kinase"/>
</dbReference>
<keyword evidence="3" id="KW-0808">Transferase</keyword>
<evidence type="ECO:0000313" key="3">
    <source>
        <dbReference type="EMBL" id="KCV68066.1"/>
    </source>
</evidence>
<evidence type="ECO:0000256" key="1">
    <source>
        <dbReference type="SAM" id="Phobius"/>
    </source>
</evidence>
<proteinExistence type="predicted"/>
<dbReference type="OrthoDB" id="300641at2759"/>
<dbReference type="SMART" id="SM00220">
    <property type="entry name" value="S_TKc"/>
    <property type="match status" value="1"/>
</dbReference>
<dbReference type="SMART" id="SM00261">
    <property type="entry name" value="FU"/>
    <property type="match status" value="14"/>
</dbReference>
<dbReference type="CDD" id="cd14014">
    <property type="entry name" value="STKc_PknB_like"/>
    <property type="match status" value="1"/>
</dbReference>
<dbReference type="CDD" id="cd00064">
    <property type="entry name" value="FU"/>
    <property type="match status" value="3"/>
</dbReference>
<dbReference type="GO" id="GO:0005524">
    <property type="term" value="F:ATP binding"/>
    <property type="evidence" value="ECO:0007669"/>
    <property type="project" value="InterPro"/>
</dbReference>
<evidence type="ECO:0000313" key="4">
    <source>
        <dbReference type="Proteomes" id="UP000030693"/>
    </source>
</evidence>
<dbReference type="InterPro" id="IPR009030">
    <property type="entry name" value="Growth_fac_rcpt_cys_sf"/>
</dbReference>
<accession>A0A058Z1S0</accession>
<dbReference type="PROSITE" id="PS00108">
    <property type="entry name" value="PROTEIN_KINASE_ST"/>
    <property type="match status" value="1"/>
</dbReference>
<dbReference type="RefSeq" id="XP_009497633.1">
    <property type="nucleotide sequence ID" value="XM_009499358.1"/>
</dbReference>
<gene>
    <name evidence="3" type="ORF">H696_05543</name>
</gene>
<dbReference type="InterPro" id="IPR011009">
    <property type="entry name" value="Kinase-like_dom_sf"/>
</dbReference>
<feature type="domain" description="Protein kinase" evidence="2">
    <location>
        <begin position="739"/>
        <end position="1015"/>
    </location>
</feature>
<dbReference type="PROSITE" id="PS50011">
    <property type="entry name" value="PROTEIN_KINASE_DOM"/>
    <property type="match status" value="1"/>
</dbReference>
<keyword evidence="3" id="KW-0418">Kinase</keyword>
<dbReference type="GO" id="GO:0004672">
    <property type="term" value="F:protein kinase activity"/>
    <property type="evidence" value="ECO:0007669"/>
    <property type="project" value="InterPro"/>
</dbReference>
<dbReference type="Pfam" id="PF00069">
    <property type="entry name" value="Pkinase"/>
    <property type="match status" value="1"/>
</dbReference>
<dbReference type="AlphaFoldDB" id="A0A058Z1S0"/>
<protein>
    <submittedName>
        <fullName evidence="3">TKL protein kinase</fullName>
    </submittedName>
</protein>
<dbReference type="InterPro" id="IPR008271">
    <property type="entry name" value="Ser/Thr_kinase_AS"/>
</dbReference>
<dbReference type="InterPro" id="IPR000719">
    <property type="entry name" value="Prot_kinase_dom"/>
</dbReference>